<evidence type="ECO:0000256" key="1">
    <source>
        <dbReference type="ARBA" id="ARBA00004429"/>
    </source>
</evidence>
<dbReference type="GO" id="GO:0015740">
    <property type="term" value="P:C4-dicarboxylate transport"/>
    <property type="evidence" value="ECO:0007669"/>
    <property type="project" value="TreeGrafter"/>
</dbReference>
<dbReference type="Proteomes" id="UP000886100">
    <property type="component" value="Unassembled WGS sequence"/>
</dbReference>
<dbReference type="GO" id="GO:0022857">
    <property type="term" value="F:transmembrane transporter activity"/>
    <property type="evidence" value="ECO:0007669"/>
    <property type="project" value="UniProtKB-UniRule"/>
</dbReference>
<sequence>MAPALLFVGLLALLLIGVPIAVSLGLSSLLFTLLATDDPPIIIAQKLFDTMEHTTLLAIPFFILSAHFLTTGGVSLRLVEFAKAAVGWMPGGLAMATVVACMFFAAISGSSPATVVAIGSIMIPGMIAAGYDRRFAVGVVATSGSMGILIPPSIPMIVYADAVEESVGKMFIAGILPGILMGAFLMLATLVVALRTGMPREPWRGWRHLAHCFVRAFWGLLLILIVVGGIYGGVFTPTEAAAVAAVYSAFIALFVHRDMAVRDVPQVMLEAAKMTSMLLFIIACAMIFAHVLTEQRIPQELAQKVLATDPEPWQFLLLVNVILWFAGDFMEPSAILLILAPLFHPIATSLGIDPIHLGIIMTTNMEVGMITPPVGLNLYVAAGLSGMSLGAVTRAALPWMGVLILALLVITYVPWLSLWLVSLLY</sequence>
<organism evidence="9">
    <name type="scientific">Thiolapillus brandeum</name>
    <dbReference type="NCBI Taxonomy" id="1076588"/>
    <lineage>
        <taxon>Bacteria</taxon>
        <taxon>Pseudomonadati</taxon>
        <taxon>Pseudomonadota</taxon>
        <taxon>Gammaproteobacteria</taxon>
        <taxon>Chromatiales</taxon>
        <taxon>Sedimenticolaceae</taxon>
        <taxon>Thiolapillus</taxon>
    </lineage>
</organism>
<protein>
    <recommendedName>
        <fullName evidence="7">TRAP transporter large permease protein</fullName>
    </recommendedName>
</protein>
<comment type="subunit">
    <text evidence="7">The complex comprises the extracytoplasmic solute receptor protein and the two transmembrane proteins.</text>
</comment>
<evidence type="ECO:0000256" key="6">
    <source>
        <dbReference type="ARBA" id="ARBA00023136"/>
    </source>
</evidence>
<comment type="function">
    <text evidence="7">Part of the tripartite ATP-independent periplasmic (TRAP) transport system.</text>
</comment>
<dbReference type="NCBIfam" id="TIGR00786">
    <property type="entry name" value="dctM"/>
    <property type="match status" value="1"/>
</dbReference>
<feature type="transmembrane region" description="Helical" evidence="7">
    <location>
        <begin position="215"/>
        <end position="234"/>
    </location>
</feature>
<comment type="subcellular location">
    <subcellularLocation>
        <location evidence="1 7">Cell inner membrane</location>
        <topology evidence="1 7">Multi-pass membrane protein</topology>
    </subcellularLocation>
</comment>
<dbReference type="EMBL" id="DROM01000055">
    <property type="protein sequence ID" value="HHH12766.1"/>
    <property type="molecule type" value="Genomic_DNA"/>
</dbReference>
<dbReference type="InterPro" id="IPR004681">
    <property type="entry name" value="TRAP_DctM"/>
</dbReference>
<feature type="transmembrane region" description="Helical" evidence="7">
    <location>
        <begin position="113"/>
        <end position="131"/>
    </location>
</feature>
<comment type="similarity">
    <text evidence="7">Belongs to the TRAP transporter large permease family.</text>
</comment>
<feature type="transmembrane region" description="Helical" evidence="7">
    <location>
        <begin position="313"/>
        <end position="330"/>
    </location>
</feature>
<keyword evidence="7" id="KW-0813">Transport</keyword>
<name>A0A7C5N770_9GAMM</name>
<reference evidence="9" key="1">
    <citation type="journal article" date="2020" name="mSystems">
        <title>Genome- and Community-Level Interaction Insights into Carbon Utilization and Element Cycling Functions of Hydrothermarchaeota in Hydrothermal Sediment.</title>
        <authorList>
            <person name="Zhou Z."/>
            <person name="Liu Y."/>
            <person name="Xu W."/>
            <person name="Pan J."/>
            <person name="Luo Z.H."/>
            <person name="Li M."/>
        </authorList>
    </citation>
    <scope>NUCLEOTIDE SEQUENCE [LARGE SCALE GENOMIC DNA]</scope>
    <source>
        <strain evidence="9">HyVt-535</strain>
    </source>
</reference>
<feature type="transmembrane region" description="Helical" evidence="7">
    <location>
        <begin position="86"/>
        <end position="107"/>
    </location>
</feature>
<feature type="transmembrane region" description="Helical" evidence="7">
    <location>
        <begin position="171"/>
        <end position="194"/>
    </location>
</feature>
<keyword evidence="5 7" id="KW-1133">Transmembrane helix</keyword>
<feature type="transmembrane region" description="Helical" evidence="7">
    <location>
        <begin position="240"/>
        <end position="256"/>
    </location>
</feature>
<accession>A0A7C5N770</accession>
<evidence type="ECO:0000256" key="2">
    <source>
        <dbReference type="ARBA" id="ARBA00022475"/>
    </source>
</evidence>
<dbReference type="Pfam" id="PF06808">
    <property type="entry name" value="DctM"/>
    <property type="match status" value="1"/>
</dbReference>
<feature type="transmembrane region" description="Helical" evidence="7">
    <location>
        <begin position="374"/>
        <end position="392"/>
    </location>
</feature>
<dbReference type="GO" id="GO:0005886">
    <property type="term" value="C:plasma membrane"/>
    <property type="evidence" value="ECO:0007669"/>
    <property type="project" value="UniProtKB-SubCell"/>
</dbReference>
<keyword evidence="2" id="KW-1003">Cell membrane</keyword>
<dbReference type="PANTHER" id="PTHR33362">
    <property type="entry name" value="SIALIC ACID TRAP TRANSPORTER PERMEASE PROTEIN SIAT-RELATED"/>
    <property type="match status" value="1"/>
</dbReference>
<gene>
    <name evidence="9" type="ORF">ENJ98_00855</name>
</gene>
<evidence type="ECO:0000256" key="5">
    <source>
        <dbReference type="ARBA" id="ARBA00022989"/>
    </source>
</evidence>
<keyword evidence="4 7" id="KW-0812">Transmembrane</keyword>
<dbReference type="PANTHER" id="PTHR33362:SF5">
    <property type="entry name" value="C4-DICARBOXYLATE TRAP TRANSPORTER LARGE PERMEASE PROTEIN DCTM"/>
    <property type="match status" value="1"/>
</dbReference>
<comment type="caution">
    <text evidence="9">The sequence shown here is derived from an EMBL/GenBank/DDBJ whole genome shotgun (WGS) entry which is preliminary data.</text>
</comment>
<feature type="transmembrane region" description="Helical" evidence="7">
    <location>
        <begin position="399"/>
        <end position="421"/>
    </location>
</feature>
<dbReference type="InterPro" id="IPR010656">
    <property type="entry name" value="DctM"/>
</dbReference>
<evidence type="ECO:0000259" key="8">
    <source>
        <dbReference type="Pfam" id="PF06808"/>
    </source>
</evidence>
<proteinExistence type="inferred from homology"/>
<dbReference type="PIRSF" id="PIRSF006066">
    <property type="entry name" value="HI0050"/>
    <property type="match status" value="1"/>
</dbReference>
<feature type="transmembrane region" description="Helical" evidence="7">
    <location>
        <begin position="138"/>
        <end position="159"/>
    </location>
</feature>
<feature type="domain" description="TRAP C4-dicarboxylate transport system permease DctM subunit" evidence="8">
    <location>
        <begin position="7"/>
        <end position="416"/>
    </location>
</feature>
<evidence type="ECO:0000256" key="7">
    <source>
        <dbReference type="RuleBase" id="RU369079"/>
    </source>
</evidence>
<feature type="transmembrane region" description="Helical" evidence="7">
    <location>
        <begin position="57"/>
        <end position="79"/>
    </location>
</feature>
<keyword evidence="3 7" id="KW-0997">Cell inner membrane</keyword>
<evidence type="ECO:0000313" key="9">
    <source>
        <dbReference type="EMBL" id="HHH12766.1"/>
    </source>
</evidence>
<keyword evidence="6 7" id="KW-0472">Membrane</keyword>
<dbReference type="AlphaFoldDB" id="A0A7C5N770"/>
<evidence type="ECO:0000256" key="3">
    <source>
        <dbReference type="ARBA" id="ARBA00022519"/>
    </source>
</evidence>
<feature type="transmembrane region" description="Helical" evidence="7">
    <location>
        <begin position="277"/>
        <end position="293"/>
    </location>
</feature>
<feature type="transmembrane region" description="Helical" evidence="7">
    <location>
        <begin position="342"/>
        <end position="362"/>
    </location>
</feature>
<evidence type="ECO:0000256" key="4">
    <source>
        <dbReference type="ARBA" id="ARBA00022692"/>
    </source>
</evidence>